<dbReference type="Proteomes" id="UP000077671">
    <property type="component" value="Unassembled WGS sequence"/>
</dbReference>
<keyword evidence="5" id="KW-1185">Reference proteome</keyword>
<dbReference type="Proteomes" id="UP000836402">
    <property type="component" value="Unassembled WGS sequence"/>
</dbReference>
<evidence type="ECO:0000256" key="1">
    <source>
        <dbReference type="SAM" id="MobiDB-lite"/>
    </source>
</evidence>
<evidence type="ECO:0000313" key="4">
    <source>
        <dbReference type="Proteomes" id="UP000077671"/>
    </source>
</evidence>
<accession>A0A177V5Z9</accession>
<proteinExistence type="predicted"/>
<evidence type="ECO:0008006" key="6">
    <source>
        <dbReference type="Google" id="ProtNLM"/>
    </source>
</evidence>
<feature type="compositionally biased region" description="Low complexity" evidence="1">
    <location>
        <begin position="154"/>
        <end position="171"/>
    </location>
</feature>
<dbReference type="AlphaFoldDB" id="A0A177V5Z9"/>
<feature type="region of interest" description="Disordered" evidence="1">
    <location>
        <begin position="71"/>
        <end position="100"/>
    </location>
</feature>
<feature type="compositionally biased region" description="Low complexity" evidence="1">
    <location>
        <begin position="127"/>
        <end position="138"/>
    </location>
</feature>
<comment type="caution">
    <text evidence="3">The sequence shown here is derived from an EMBL/GenBank/DDBJ whole genome shotgun (WGS) entry which is preliminary data.</text>
</comment>
<feature type="compositionally biased region" description="Low complexity" evidence="1">
    <location>
        <begin position="84"/>
        <end position="93"/>
    </location>
</feature>
<feature type="region of interest" description="Disordered" evidence="1">
    <location>
        <begin position="118"/>
        <end position="193"/>
    </location>
</feature>
<evidence type="ECO:0000313" key="2">
    <source>
        <dbReference type="EMBL" id="CAD6946169.1"/>
    </source>
</evidence>
<reference evidence="3" key="2">
    <citation type="journal article" date="2019" name="IMA Fungus">
        <title>Genome sequencing and comparison of five Tilletia species to identify candidate genes for the detection of regulated species infecting wheat.</title>
        <authorList>
            <person name="Nguyen H.D.T."/>
            <person name="Sultana T."/>
            <person name="Kesanakurti P."/>
            <person name="Hambleton S."/>
        </authorList>
    </citation>
    <scope>NUCLEOTIDE SEQUENCE</scope>
    <source>
        <strain evidence="3">DAOMC 238032</strain>
    </source>
</reference>
<sequence>MCEHTSVTILCAICQVNVVDRRLEQQPCGEVQQGRICPKQASMTAGLILYRQDVGSKLCDSCTAQAIQERGEEGRSSAVSPLPSDANSAAASRARSERISWGDQELKLKTQWRWDDRFDRPESSIGSPTTDLSSPSTPADGRSQTTSETGHADTGTGSRSSSQSSDLGNSTELAGQGLSGDRNLNLRSARYWE</sequence>
<evidence type="ECO:0000313" key="5">
    <source>
        <dbReference type="Proteomes" id="UP000836402"/>
    </source>
</evidence>
<name>A0A177V5Z9_9BASI</name>
<dbReference type="EMBL" id="LWDD02001033">
    <property type="protein sequence ID" value="KAE8253318.1"/>
    <property type="molecule type" value="Genomic_DNA"/>
</dbReference>
<reference evidence="2" key="3">
    <citation type="submission" date="2020-10" db="EMBL/GenBank/DDBJ databases">
        <authorList>
            <person name="Sedaghatjoo S."/>
        </authorList>
    </citation>
    <scope>NUCLEOTIDE SEQUENCE</scope>
    <source>
        <strain evidence="2">AZH3</strain>
    </source>
</reference>
<dbReference type="EMBL" id="CAJHJG010004933">
    <property type="protein sequence ID" value="CAD6946169.1"/>
    <property type="molecule type" value="Genomic_DNA"/>
</dbReference>
<reference evidence="3" key="1">
    <citation type="submission" date="2016-04" db="EMBL/GenBank/DDBJ databases">
        <authorList>
            <person name="Nguyen H.D."/>
            <person name="Kesanakurti P."/>
            <person name="Cullis J."/>
            <person name="Levesque C.A."/>
            <person name="Hambleton S."/>
        </authorList>
    </citation>
    <scope>NUCLEOTIDE SEQUENCE</scope>
    <source>
        <strain evidence="3">DAOMC 238032</strain>
    </source>
</reference>
<organism evidence="3 4">
    <name type="scientific">Tilletia caries</name>
    <name type="common">wheat bunt fungus</name>
    <dbReference type="NCBI Taxonomy" id="13290"/>
    <lineage>
        <taxon>Eukaryota</taxon>
        <taxon>Fungi</taxon>
        <taxon>Dikarya</taxon>
        <taxon>Basidiomycota</taxon>
        <taxon>Ustilaginomycotina</taxon>
        <taxon>Exobasidiomycetes</taxon>
        <taxon>Tilletiales</taxon>
        <taxon>Tilletiaceae</taxon>
        <taxon>Tilletia</taxon>
    </lineage>
</organism>
<gene>
    <name evidence="3" type="ORF">A4X03_0g5927</name>
    <name evidence="2" type="ORF">JKIAZH3_G1676</name>
</gene>
<evidence type="ECO:0000313" key="3">
    <source>
        <dbReference type="EMBL" id="KAE8253318.1"/>
    </source>
</evidence>
<protein>
    <recommendedName>
        <fullName evidence="6">Stc1 domain-containing protein</fullName>
    </recommendedName>
</protein>